<evidence type="ECO:0000259" key="2">
    <source>
        <dbReference type="Pfam" id="PF13280"/>
    </source>
</evidence>
<evidence type="ECO:0000313" key="3">
    <source>
        <dbReference type="EMBL" id="SDD40322.1"/>
    </source>
</evidence>
<dbReference type="InterPro" id="IPR026881">
    <property type="entry name" value="WYL_dom"/>
</dbReference>
<dbReference type="InterPro" id="IPR036388">
    <property type="entry name" value="WH-like_DNA-bd_sf"/>
</dbReference>
<dbReference type="Proteomes" id="UP000199603">
    <property type="component" value="Unassembled WGS sequence"/>
</dbReference>
<dbReference type="InterPro" id="IPR051534">
    <property type="entry name" value="CBASS_pafABC_assoc_protein"/>
</dbReference>
<dbReference type="InterPro" id="IPR013196">
    <property type="entry name" value="HTH_11"/>
</dbReference>
<dbReference type="PANTHER" id="PTHR34580:SF3">
    <property type="entry name" value="PROTEIN PAFB"/>
    <property type="match status" value="1"/>
</dbReference>
<dbReference type="PANTHER" id="PTHR34580">
    <property type="match status" value="1"/>
</dbReference>
<name>A0A1G6UG27_9GAMM</name>
<dbReference type="SUPFAM" id="SSF46785">
    <property type="entry name" value="Winged helix' DNA-binding domain"/>
    <property type="match status" value="1"/>
</dbReference>
<feature type="domain" description="Helix-turn-helix type 11" evidence="1">
    <location>
        <begin position="7"/>
        <end position="60"/>
    </location>
</feature>
<organism evidence="3 4">
    <name type="scientific">Aquimonas voraii</name>
    <dbReference type="NCBI Taxonomy" id="265719"/>
    <lineage>
        <taxon>Bacteria</taxon>
        <taxon>Pseudomonadati</taxon>
        <taxon>Pseudomonadota</taxon>
        <taxon>Gammaproteobacteria</taxon>
        <taxon>Lysobacterales</taxon>
        <taxon>Lysobacteraceae</taxon>
        <taxon>Aquimonas</taxon>
    </lineage>
</organism>
<dbReference type="AlphaFoldDB" id="A0A1G6UG27"/>
<evidence type="ECO:0000259" key="1">
    <source>
        <dbReference type="Pfam" id="PF08279"/>
    </source>
</evidence>
<dbReference type="InterPro" id="IPR036390">
    <property type="entry name" value="WH_DNA-bd_sf"/>
</dbReference>
<dbReference type="STRING" id="265719.SAMN04488509_102325"/>
<feature type="domain" description="WYL" evidence="2">
    <location>
        <begin position="138"/>
        <end position="202"/>
    </location>
</feature>
<dbReference type="EMBL" id="FNAG01000002">
    <property type="protein sequence ID" value="SDD40322.1"/>
    <property type="molecule type" value="Genomic_DNA"/>
</dbReference>
<dbReference type="Pfam" id="PF08279">
    <property type="entry name" value="HTH_11"/>
    <property type="match status" value="1"/>
</dbReference>
<reference evidence="3 4" key="1">
    <citation type="submission" date="2016-10" db="EMBL/GenBank/DDBJ databases">
        <authorList>
            <person name="de Groot N.N."/>
        </authorList>
    </citation>
    <scope>NUCLEOTIDE SEQUENCE [LARGE SCALE GENOMIC DNA]</scope>
    <source>
        <strain evidence="3 4">DSM 16957</strain>
    </source>
</reference>
<dbReference type="Gene3D" id="1.10.10.10">
    <property type="entry name" value="Winged helix-like DNA-binding domain superfamily/Winged helix DNA-binding domain"/>
    <property type="match status" value="1"/>
</dbReference>
<dbReference type="RefSeq" id="WP_091240213.1">
    <property type="nucleotide sequence ID" value="NZ_FNAG01000002.1"/>
</dbReference>
<keyword evidence="4" id="KW-1185">Reference proteome</keyword>
<sequence>MSRRADRLFRLVRQLQIHGRRTAAELAATEEVSVRTVYRDLDDLSASGVPIVGTPGEGYRLSPGWKMPALRFDIEEIEALMLGLSITAAWGDSDLARAARSARDRILEALPPPLASGAQALALHVPDFHIEPATRRWLGPLRRALRERRPLQFDYADAEARPSSRRVDPLGLFFWGDRWTLVGWCHLRSDFRHFRVDRIQRLDSGEPQPEWPQGRRLEDYLARVRDC</sequence>
<evidence type="ECO:0000313" key="4">
    <source>
        <dbReference type="Proteomes" id="UP000199603"/>
    </source>
</evidence>
<accession>A0A1G6UG27</accession>
<protein>
    <submittedName>
        <fullName evidence="3">HTH domain-containing protein</fullName>
    </submittedName>
</protein>
<dbReference type="OrthoDB" id="9807255at2"/>
<gene>
    <name evidence="3" type="ORF">SAMN04488509_102325</name>
</gene>
<proteinExistence type="predicted"/>
<dbReference type="PROSITE" id="PS52050">
    <property type="entry name" value="WYL"/>
    <property type="match status" value="1"/>
</dbReference>
<dbReference type="Pfam" id="PF13280">
    <property type="entry name" value="WYL"/>
    <property type="match status" value="1"/>
</dbReference>